<sequence>MSTFILIYSYIPLWRACLTRLMGDTLVHIVLSFPCHACPACGLGPLCCDLRPFSSRGRCSPPTLAWVQTLQPTVLSTPDVHISP</sequence>
<feature type="chain" id="PRO_5013627897" description="Secreted protein" evidence="1">
    <location>
        <begin position="33"/>
        <end position="84"/>
    </location>
</feature>
<accession>A0A2G9RDV7</accession>
<proteinExistence type="predicted"/>
<keyword evidence="3" id="KW-1185">Reference proteome</keyword>
<organism evidence="2 3">
    <name type="scientific">Aquarana catesbeiana</name>
    <name type="common">American bullfrog</name>
    <name type="synonym">Rana catesbeiana</name>
    <dbReference type="NCBI Taxonomy" id="8400"/>
    <lineage>
        <taxon>Eukaryota</taxon>
        <taxon>Metazoa</taxon>
        <taxon>Chordata</taxon>
        <taxon>Craniata</taxon>
        <taxon>Vertebrata</taxon>
        <taxon>Euteleostomi</taxon>
        <taxon>Amphibia</taxon>
        <taxon>Batrachia</taxon>
        <taxon>Anura</taxon>
        <taxon>Neobatrachia</taxon>
        <taxon>Ranoidea</taxon>
        <taxon>Ranidae</taxon>
        <taxon>Aquarana</taxon>
    </lineage>
</organism>
<name>A0A2G9RDV7_AQUCT</name>
<keyword evidence="1" id="KW-0732">Signal</keyword>
<evidence type="ECO:0000313" key="3">
    <source>
        <dbReference type="Proteomes" id="UP000228934"/>
    </source>
</evidence>
<evidence type="ECO:0000256" key="1">
    <source>
        <dbReference type="SAM" id="SignalP"/>
    </source>
</evidence>
<feature type="signal peptide" evidence="1">
    <location>
        <begin position="1"/>
        <end position="32"/>
    </location>
</feature>
<dbReference type="AlphaFoldDB" id="A0A2G9RDV7"/>
<reference evidence="3" key="1">
    <citation type="journal article" date="2017" name="Nat. Commun.">
        <title>The North American bullfrog draft genome provides insight into hormonal regulation of long noncoding RNA.</title>
        <authorList>
            <person name="Hammond S.A."/>
            <person name="Warren R.L."/>
            <person name="Vandervalk B.P."/>
            <person name="Kucuk E."/>
            <person name="Khan H."/>
            <person name="Gibb E.A."/>
            <person name="Pandoh P."/>
            <person name="Kirk H."/>
            <person name="Zhao Y."/>
            <person name="Jones M."/>
            <person name="Mungall A.J."/>
            <person name="Coope R."/>
            <person name="Pleasance S."/>
            <person name="Moore R.A."/>
            <person name="Holt R.A."/>
            <person name="Round J.M."/>
            <person name="Ohora S."/>
            <person name="Walle B.V."/>
            <person name="Veldhoen N."/>
            <person name="Helbing C.C."/>
            <person name="Birol I."/>
        </authorList>
    </citation>
    <scope>NUCLEOTIDE SEQUENCE [LARGE SCALE GENOMIC DNA]</scope>
</reference>
<protein>
    <recommendedName>
        <fullName evidence="4">Secreted protein</fullName>
    </recommendedName>
</protein>
<evidence type="ECO:0000313" key="2">
    <source>
        <dbReference type="EMBL" id="PIO25403.1"/>
    </source>
</evidence>
<gene>
    <name evidence="2" type="ORF">AB205_0026150</name>
</gene>
<evidence type="ECO:0008006" key="4">
    <source>
        <dbReference type="Google" id="ProtNLM"/>
    </source>
</evidence>
<dbReference type="EMBL" id="KV947609">
    <property type="protein sequence ID" value="PIO25403.1"/>
    <property type="molecule type" value="Genomic_DNA"/>
</dbReference>
<dbReference type="Proteomes" id="UP000228934">
    <property type="component" value="Unassembled WGS sequence"/>
</dbReference>